<dbReference type="SMART" id="SM00244">
    <property type="entry name" value="PHB"/>
    <property type="match status" value="1"/>
</dbReference>
<dbReference type="GO" id="GO:0006508">
    <property type="term" value="P:proteolysis"/>
    <property type="evidence" value="ECO:0007669"/>
    <property type="project" value="UniProtKB-KW"/>
</dbReference>
<dbReference type="Pfam" id="PF12221">
    <property type="entry name" value="HflK_N"/>
    <property type="match status" value="1"/>
</dbReference>
<dbReference type="PANTHER" id="PTHR43327:SF2">
    <property type="entry name" value="MODULATOR OF FTSH PROTEASE HFLK"/>
    <property type="match status" value="1"/>
</dbReference>
<dbReference type="InterPro" id="IPR020980">
    <property type="entry name" value="Membrane_HflK_N"/>
</dbReference>
<evidence type="ECO:0000313" key="9">
    <source>
        <dbReference type="EMBL" id="MDT0634065.1"/>
    </source>
</evidence>
<dbReference type="Pfam" id="PF01145">
    <property type="entry name" value="Band_7"/>
    <property type="match status" value="1"/>
</dbReference>
<keyword evidence="5 7" id="KW-0472">Membrane</keyword>
<dbReference type="InterPro" id="IPR010201">
    <property type="entry name" value="HflK"/>
</dbReference>
<keyword evidence="3 7" id="KW-0812">Transmembrane</keyword>
<comment type="subcellular location">
    <subcellularLocation>
        <location evidence="1">Membrane</location>
        <topology evidence="1">Single-pass membrane protein</topology>
    </subcellularLocation>
</comment>
<feature type="domain" description="Band 7" evidence="8">
    <location>
        <begin position="86"/>
        <end position="301"/>
    </location>
</feature>
<evidence type="ECO:0000259" key="8">
    <source>
        <dbReference type="SMART" id="SM00244"/>
    </source>
</evidence>
<protein>
    <submittedName>
        <fullName evidence="9">Protease modulator HflK</fullName>
    </submittedName>
</protein>
<keyword evidence="4 7" id="KW-1133">Transmembrane helix</keyword>
<dbReference type="Gene3D" id="3.30.479.30">
    <property type="entry name" value="Band 7 domain"/>
    <property type="match status" value="1"/>
</dbReference>
<keyword evidence="10" id="KW-1185">Reference proteome</keyword>
<evidence type="ECO:0000256" key="3">
    <source>
        <dbReference type="ARBA" id="ARBA00022692"/>
    </source>
</evidence>
<dbReference type="PANTHER" id="PTHR43327">
    <property type="entry name" value="STOMATIN-LIKE PROTEIN 2, MITOCHONDRIAL"/>
    <property type="match status" value="1"/>
</dbReference>
<keyword evidence="9" id="KW-0645">Protease</keyword>
<dbReference type="InterPro" id="IPR036013">
    <property type="entry name" value="Band_7/SPFH_dom_sf"/>
</dbReference>
<sequence length="451" mass="49296">MKAKMAWNEPGKGQDPWGGNNGNRGSGGGGGPPDLDEIWRRLKQRFGGGGGGRSGGSGGGGPGVGAPNPKLLLALIPVVLVIWLATGLYIVQPGEQGVVLRFGDLQTTTGPGWHWHMPYPIATVIRVDVEQVRSVQNSAVMLTKDENIVDVRVAVQYRVFDPGNFLFNVRAPDETVEQALKSAVREIVGTSRMNQVIQEGVKVSELEQQALDNVDLKERKVEPESEDALSDIEQELVDRIQDQQDSYPEITNRSRAMLPQNIESILQSMLDEYEAGMRVLAVNVQYSQPPEPVQGAFEEAIKAREEEERKKNLARAYARDIVARAEGEAASVLLEAQGYREQKVARAQGETVRFTALLDEYTRAPAITRQRLYLESMGDVLSGSNLIITGGDQSSPLLYMPLQEMLKGTPNKGKSSEISSDNPPPMIDTSSSSNNSSSGSTSRDPLRSRER</sequence>
<accession>A0ABU3BXL3</accession>
<comment type="similarity">
    <text evidence="2">Belongs to the band 7/mec-2 family. HflK subfamily.</text>
</comment>
<dbReference type="SUPFAM" id="SSF117892">
    <property type="entry name" value="Band 7/SPFH domain"/>
    <property type="match status" value="1"/>
</dbReference>
<dbReference type="InterPro" id="IPR001107">
    <property type="entry name" value="Band_7"/>
</dbReference>
<keyword evidence="9" id="KW-0378">Hydrolase</keyword>
<gene>
    <name evidence="9" type="ORF">RM532_03760</name>
</gene>
<dbReference type="GO" id="GO:0008233">
    <property type="term" value="F:peptidase activity"/>
    <property type="evidence" value="ECO:0007669"/>
    <property type="project" value="UniProtKB-KW"/>
</dbReference>
<organism evidence="9 10">
    <name type="scientific">Spectribacter hydrogenoxidans</name>
    <dbReference type="NCBI Taxonomy" id="3075608"/>
    <lineage>
        <taxon>Bacteria</taxon>
        <taxon>Pseudomonadati</taxon>
        <taxon>Pseudomonadota</taxon>
        <taxon>Gammaproteobacteria</taxon>
        <taxon>Salinisphaerales</taxon>
        <taxon>Salinisphaeraceae</taxon>
        <taxon>Spectribacter</taxon>
    </lineage>
</organism>
<dbReference type="InterPro" id="IPR050710">
    <property type="entry name" value="Band7/mec-2_domain"/>
</dbReference>
<evidence type="ECO:0000313" key="10">
    <source>
        <dbReference type="Proteomes" id="UP001251857"/>
    </source>
</evidence>
<dbReference type="RefSeq" id="WP_311651808.1">
    <property type="nucleotide sequence ID" value="NZ_JAVRIB010000003.1"/>
</dbReference>
<feature type="transmembrane region" description="Helical" evidence="7">
    <location>
        <begin position="71"/>
        <end position="91"/>
    </location>
</feature>
<dbReference type="EMBL" id="JAVRIB010000003">
    <property type="protein sequence ID" value="MDT0634065.1"/>
    <property type="molecule type" value="Genomic_DNA"/>
</dbReference>
<feature type="compositionally biased region" description="Low complexity" evidence="6">
    <location>
        <begin position="429"/>
        <end position="442"/>
    </location>
</feature>
<evidence type="ECO:0000256" key="4">
    <source>
        <dbReference type="ARBA" id="ARBA00022989"/>
    </source>
</evidence>
<feature type="region of interest" description="Disordered" evidence="6">
    <location>
        <begin position="406"/>
        <end position="451"/>
    </location>
</feature>
<evidence type="ECO:0000256" key="5">
    <source>
        <dbReference type="ARBA" id="ARBA00023136"/>
    </source>
</evidence>
<comment type="caution">
    <text evidence="9">The sequence shown here is derived from an EMBL/GenBank/DDBJ whole genome shotgun (WGS) entry which is preliminary data.</text>
</comment>
<evidence type="ECO:0000256" key="6">
    <source>
        <dbReference type="SAM" id="MobiDB-lite"/>
    </source>
</evidence>
<dbReference type="Proteomes" id="UP001251857">
    <property type="component" value="Unassembled WGS sequence"/>
</dbReference>
<evidence type="ECO:0000256" key="7">
    <source>
        <dbReference type="SAM" id="Phobius"/>
    </source>
</evidence>
<name>A0ABU3BXL3_9GAMM</name>
<evidence type="ECO:0000256" key="2">
    <source>
        <dbReference type="ARBA" id="ARBA00006971"/>
    </source>
</evidence>
<feature type="compositionally biased region" description="Gly residues" evidence="6">
    <location>
        <begin position="19"/>
        <end position="32"/>
    </location>
</feature>
<reference evidence="9 10" key="1">
    <citation type="submission" date="2023-09" db="EMBL/GenBank/DDBJ databases">
        <authorList>
            <person name="Rey-Velasco X."/>
        </authorList>
    </citation>
    <scope>NUCLEOTIDE SEQUENCE [LARGE SCALE GENOMIC DNA]</scope>
    <source>
        <strain evidence="9 10">W335</strain>
    </source>
</reference>
<dbReference type="CDD" id="cd03404">
    <property type="entry name" value="SPFH_HflK"/>
    <property type="match status" value="1"/>
</dbReference>
<proteinExistence type="inferred from homology"/>
<feature type="compositionally biased region" description="Polar residues" evidence="6">
    <location>
        <begin position="412"/>
        <end position="421"/>
    </location>
</feature>
<feature type="region of interest" description="Disordered" evidence="6">
    <location>
        <begin position="1"/>
        <end position="37"/>
    </location>
</feature>
<evidence type="ECO:0000256" key="1">
    <source>
        <dbReference type="ARBA" id="ARBA00004167"/>
    </source>
</evidence>